<dbReference type="PANTHER" id="PTHR43280">
    <property type="entry name" value="ARAC-FAMILY TRANSCRIPTIONAL REGULATOR"/>
    <property type="match status" value="1"/>
</dbReference>
<organism evidence="6 7">
    <name type="scientific">Paenibacillus chartarius</name>
    <dbReference type="NCBI Taxonomy" id="747481"/>
    <lineage>
        <taxon>Bacteria</taxon>
        <taxon>Bacillati</taxon>
        <taxon>Bacillota</taxon>
        <taxon>Bacilli</taxon>
        <taxon>Bacillales</taxon>
        <taxon>Paenibacillaceae</taxon>
        <taxon>Paenibacillus</taxon>
    </lineage>
</organism>
<evidence type="ECO:0000256" key="4">
    <source>
        <dbReference type="SAM" id="Phobius"/>
    </source>
</evidence>
<keyword evidence="3" id="KW-0804">Transcription</keyword>
<comment type="caution">
    <text evidence="6">The sequence shown here is derived from an EMBL/GenBank/DDBJ whole genome shotgun (WGS) entry which is preliminary data.</text>
</comment>
<keyword evidence="1" id="KW-0805">Transcription regulation</keyword>
<dbReference type="Pfam" id="PF17853">
    <property type="entry name" value="GGDEF_2"/>
    <property type="match status" value="1"/>
</dbReference>
<proteinExistence type="predicted"/>
<evidence type="ECO:0000313" key="7">
    <source>
        <dbReference type="Proteomes" id="UP001589776"/>
    </source>
</evidence>
<dbReference type="PROSITE" id="PS01124">
    <property type="entry name" value="HTH_ARAC_FAMILY_2"/>
    <property type="match status" value="1"/>
</dbReference>
<keyword evidence="4" id="KW-0812">Transmembrane</keyword>
<reference evidence="6 7" key="1">
    <citation type="submission" date="2024-09" db="EMBL/GenBank/DDBJ databases">
        <authorList>
            <person name="Sun Q."/>
            <person name="Mori K."/>
        </authorList>
    </citation>
    <scope>NUCLEOTIDE SEQUENCE [LARGE SCALE GENOMIC DNA]</scope>
    <source>
        <strain evidence="6 7">CCM 7759</strain>
    </source>
</reference>
<keyword evidence="7" id="KW-1185">Reference proteome</keyword>
<accession>A0ABV6DSC9</accession>
<evidence type="ECO:0000313" key="6">
    <source>
        <dbReference type="EMBL" id="MFC0215502.1"/>
    </source>
</evidence>
<keyword evidence="4" id="KW-1133">Transmembrane helix</keyword>
<dbReference type="InterPro" id="IPR018060">
    <property type="entry name" value="HTH_AraC"/>
</dbReference>
<keyword evidence="4" id="KW-0472">Membrane</keyword>
<dbReference type="EMBL" id="JBHLWN010000098">
    <property type="protein sequence ID" value="MFC0215502.1"/>
    <property type="molecule type" value="Genomic_DNA"/>
</dbReference>
<dbReference type="Gene3D" id="1.10.10.60">
    <property type="entry name" value="Homeodomain-like"/>
    <property type="match status" value="2"/>
</dbReference>
<dbReference type="InterPro" id="IPR041522">
    <property type="entry name" value="CdaR_GGDEF"/>
</dbReference>
<sequence length="798" mass="90801">MRPVIALRRKSVIVTWMLSYLAVLLLPLIVSVFVYIVASRTLESQIHEANGSLLKQVREMMDSYFQAMERLNFELTWNVRMQELLYSNKYLSHPEEYNYDLYQISQDMRDYEKAYTFIDKFYTFLNRDQLVIWPSLVRDGAYAYKLLHVSSGAGYDAWLETLNRRDYLDYLPLVRIDDSGVQHNTVALISSYTMDKNSSPATNVIMIDQDRILNSIRNVELFNKGHVFILSPQNEVLVSNSAVSLTDALPFDRFTDELEPLYYWKIGDKRYEVTAIVSSRSGLKYVSMIPSNLYWEKAELVRNLTIASAGVSLLGGALLMTFFLRRNYNPLRNLMHAVSGNADVPLPGAGNEFQLLEQAIHRTFTKLDSMSAQIDRQRQLVRSHFIGRLLKGRADTAGIPIEESLAAFHMAFASDEFAVIVLAVEPSEAFDERLSHMDPAAKRMLLMFIVTNVVEELASQRNIGYVAEVDDVFACLVNLRQNGEENRGEELMRIASEAQRFLAESYGIQLTLAVSGIHRTASGIAQAYVEALDALEYKLVMGSKEILSYEELQRRISSAAGPESEVGYYYPLQVEQQLINYAKVGDFEKAKRTLDDIIEINFRRTPAVSVPIARCLTLNLVSTMIKTVSEIGSLQDSFLVQNPRRIERLTQFDTVQEMQRQTTEFLRQVCEYTAGLRQQHLQQSRQQALDELVREVKELIGSRYSDPNLNISMIGHAFDMKPTYLSKLFKDHTGEGLLDCINKTRVEQAKRIMAEDGQSVTDAAGLVGFNDVNAFIRTFKKYEGITPGKFKEAAEAQS</sequence>
<evidence type="ECO:0000256" key="1">
    <source>
        <dbReference type="ARBA" id="ARBA00023015"/>
    </source>
</evidence>
<dbReference type="SUPFAM" id="SSF46689">
    <property type="entry name" value="Homeodomain-like"/>
    <property type="match status" value="1"/>
</dbReference>
<protein>
    <submittedName>
        <fullName evidence="6">Helix-turn-helix domain-containing protein</fullName>
    </submittedName>
</protein>
<evidence type="ECO:0000256" key="2">
    <source>
        <dbReference type="ARBA" id="ARBA00023125"/>
    </source>
</evidence>
<feature type="transmembrane region" description="Helical" evidence="4">
    <location>
        <begin position="12"/>
        <end position="38"/>
    </location>
</feature>
<dbReference type="Proteomes" id="UP001589776">
    <property type="component" value="Unassembled WGS sequence"/>
</dbReference>
<dbReference type="RefSeq" id="WP_377472952.1">
    <property type="nucleotide sequence ID" value="NZ_JBHLWN010000098.1"/>
</dbReference>
<evidence type="ECO:0000259" key="5">
    <source>
        <dbReference type="PROSITE" id="PS01124"/>
    </source>
</evidence>
<dbReference type="SMART" id="SM00342">
    <property type="entry name" value="HTH_ARAC"/>
    <property type="match status" value="1"/>
</dbReference>
<feature type="domain" description="HTH araC/xylS-type" evidence="5">
    <location>
        <begin position="694"/>
        <end position="793"/>
    </location>
</feature>
<name>A0ABV6DSC9_9BACL</name>
<dbReference type="Pfam" id="PF12833">
    <property type="entry name" value="HTH_18"/>
    <property type="match status" value="1"/>
</dbReference>
<keyword evidence="2" id="KW-0238">DNA-binding</keyword>
<dbReference type="PANTHER" id="PTHR43280:SF2">
    <property type="entry name" value="HTH-TYPE TRANSCRIPTIONAL REGULATOR EXSA"/>
    <property type="match status" value="1"/>
</dbReference>
<evidence type="ECO:0000256" key="3">
    <source>
        <dbReference type="ARBA" id="ARBA00023163"/>
    </source>
</evidence>
<dbReference type="InterPro" id="IPR009057">
    <property type="entry name" value="Homeodomain-like_sf"/>
</dbReference>
<gene>
    <name evidence="6" type="ORF">ACFFK0_24210</name>
</gene>